<evidence type="ECO:0000256" key="11">
    <source>
        <dbReference type="ARBA" id="ARBA00047508"/>
    </source>
</evidence>
<evidence type="ECO:0000313" key="14">
    <source>
        <dbReference type="Proteomes" id="UP000422108"/>
    </source>
</evidence>
<keyword evidence="6" id="KW-0808">Transferase</keyword>
<dbReference type="Pfam" id="PF00793">
    <property type="entry name" value="DAHP_synth_1"/>
    <property type="match status" value="1"/>
</dbReference>
<dbReference type="NCBIfam" id="NF009395">
    <property type="entry name" value="PRK12755.1"/>
    <property type="match status" value="1"/>
</dbReference>
<dbReference type="GO" id="GO:0042802">
    <property type="term" value="F:identical protein binding"/>
    <property type="evidence" value="ECO:0007669"/>
    <property type="project" value="UniProtKB-ARBA"/>
</dbReference>
<dbReference type="GO" id="GO:0009423">
    <property type="term" value="P:chorismate biosynthetic process"/>
    <property type="evidence" value="ECO:0007669"/>
    <property type="project" value="UniProtKB-UniPathway"/>
</dbReference>
<evidence type="ECO:0000256" key="4">
    <source>
        <dbReference type="ARBA" id="ARBA00012694"/>
    </source>
</evidence>
<accession>A0A5K8AE01</accession>
<evidence type="ECO:0000256" key="9">
    <source>
        <dbReference type="ARBA" id="ARBA00031349"/>
    </source>
</evidence>
<comment type="catalytic activity">
    <reaction evidence="11">
        <text>D-erythrose 4-phosphate + phosphoenolpyruvate + H2O = 7-phospho-2-dehydro-3-deoxy-D-arabino-heptonate + phosphate</text>
        <dbReference type="Rhea" id="RHEA:14717"/>
        <dbReference type="ChEBI" id="CHEBI:15377"/>
        <dbReference type="ChEBI" id="CHEBI:16897"/>
        <dbReference type="ChEBI" id="CHEBI:43474"/>
        <dbReference type="ChEBI" id="CHEBI:58394"/>
        <dbReference type="ChEBI" id="CHEBI:58702"/>
        <dbReference type="EC" id="2.5.1.54"/>
    </reaction>
</comment>
<evidence type="ECO:0000256" key="8">
    <source>
        <dbReference type="ARBA" id="ARBA00031111"/>
    </source>
</evidence>
<dbReference type="AlphaFoldDB" id="A0A5K8AE01"/>
<protein>
    <recommendedName>
        <fullName evidence="4">3-deoxy-7-phosphoheptulonate synthase</fullName>
        <ecNumber evidence="4">2.5.1.54</ecNumber>
    </recommendedName>
    <alternativeName>
        <fullName evidence="10">3-deoxy-D-arabino-heptulosonate 7-phosphate synthase</fullName>
    </alternativeName>
    <alternativeName>
        <fullName evidence="9">DAHP synthase</fullName>
    </alternativeName>
    <alternativeName>
        <fullName evidence="8">Phospho-2-keto-3-deoxyheptonate aldolase</fullName>
    </alternativeName>
</protein>
<dbReference type="GO" id="GO:0005737">
    <property type="term" value="C:cytoplasm"/>
    <property type="evidence" value="ECO:0007669"/>
    <property type="project" value="TreeGrafter"/>
</dbReference>
<dbReference type="GO" id="GO:0003849">
    <property type="term" value="F:3-deoxy-7-phosphoheptulonate synthase activity"/>
    <property type="evidence" value="ECO:0007669"/>
    <property type="project" value="UniProtKB-EC"/>
</dbReference>
<dbReference type="FunFam" id="3.20.20.70:FF:000005">
    <property type="entry name" value="Phospho-2-dehydro-3-deoxyheptonate aldolase"/>
    <property type="match status" value="1"/>
</dbReference>
<comment type="pathway">
    <text evidence="2">Metabolic intermediate biosynthesis; chorismate biosynthesis; chorismate from D-erythrose 4-phosphate and phosphoenolpyruvate: step 1/7.</text>
</comment>
<keyword evidence="5" id="KW-0028">Amino-acid biosynthesis</keyword>
<evidence type="ECO:0000256" key="2">
    <source>
        <dbReference type="ARBA" id="ARBA00004688"/>
    </source>
</evidence>
<evidence type="ECO:0000313" key="13">
    <source>
        <dbReference type="EMBL" id="BBO90791.1"/>
    </source>
</evidence>
<keyword evidence="7" id="KW-0057">Aromatic amino acid biosynthesis</keyword>
<reference evidence="13 14" key="1">
    <citation type="submission" date="2019-11" db="EMBL/GenBank/DDBJ databases">
        <title>Comparative genomics of hydrocarbon-degrading Desulfosarcina strains.</title>
        <authorList>
            <person name="Watanabe M."/>
            <person name="Kojima H."/>
            <person name="Fukui M."/>
        </authorList>
    </citation>
    <scope>NUCLEOTIDE SEQUENCE [LARGE SCALE GENOMIC DNA]</scope>
    <source>
        <strain evidence="14">oXyS1</strain>
    </source>
</reference>
<proteinExistence type="inferred from homology"/>
<evidence type="ECO:0000256" key="1">
    <source>
        <dbReference type="ARBA" id="ARBA00003726"/>
    </source>
</evidence>
<dbReference type="InterPro" id="IPR006218">
    <property type="entry name" value="DAHP1/KDSA"/>
</dbReference>
<name>A0A5K8AE01_9BACT</name>
<comment type="function">
    <text evidence="1">Stereospecific condensation of phosphoenolpyruvate (PEP) and D-erythrose-4-phosphate (E4P) giving rise to 3-deoxy-D-arabino-heptulosonate-7-phosphate (DAHP).</text>
</comment>
<gene>
    <name evidence="13" type="ORF">DSCOOX_39710</name>
</gene>
<dbReference type="NCBIfam" id="TIGR00034">
    <property type="entry name" value="aroFGH"/>
    <property type="match status" value="1"/>
</dbReference>
<organism evidence="13 14">
    <name type="scientific">Desulfosarcina ovata subsp. ovata</name>
    <dbReference type="NCBI Taxonomy" id="2752305"/>
    <lineage>
        <taxon>Bacteria</taxon>
        <taxon>Pseudomonadati</taxon>
        <taxon>Thermodesulfobacteriota</taxon>
        <taxon>Desulfobacteria</taxon>
        <taxon>Desulfobacterales</taxon>
        <taxon>Desulfosarcinaceae</taxon>
        <taxon>Desulfosarcina</taxon>
    </lineage>
</organism>
<dbReference type="InterPro" id="IPR013785">
    <property type="entry name" value="Aldolase_TIM"/>
</dbReference>
<dbReference type="InterPro" id="IPR006219">
    <property type="entry name" value="DAHP_synth_1"/>
</dbReference>
<dbReference type="EMBL" id="AP021879">
    <property type="protein sequence ID" value="BBO90791.1"/>
    <property type="molecule type" value="Genomic_DNA"/>
</dbReference>
<dbReference type="EC" id="2.5.1.54" evidence="4"/>
<keyword evidence="14" id="KW-1185">Reference proteome</keyword>
<evidence type="ECO:0000256" key="3">
    <source>
        <dbReference type="ARBA" id="ARBA00007985"/>
    </source>
</evidence>
<dbReference type="PANTHER" id="PTHR21225:SF10">
    <property type="entry name" value="PHOSPHO-2-DEHYDRO-3-DEOXYHEPTONATE ALDOLASE, TYR-SENSITIVE"/>
    <property type="match status" value="1"/>
</dbReference>
<dbReference type="Proteomes" id="UP000422108">
    <property type="component" value="Chromosome"/>
</dbReference>
<dbReference type="SUPFAM" id="SSF51569">
    <property type="entry name" value="Aldolase"/>
    <property type="match status" value="1"/>
</dbReference>
<evidence type="ECO:0000256" key="6">
    <source>
        <dbReference type="ARBA" id="ARBA00022679"/>
    </source>
</evidence>
<comment type="similarity">
    <text evidence="3">Belongs to the class-I DAHP synthase family.</text>
</comment>
<evidence type="ECO:0000259" key="12">
    <source>
        <dbReference type="Pfam" id="PF00793"/>
    </source>
</evidence>
<dbReference type="GO" id="GO:0009073">
    <property type="term" value="P:aromatic amino acid family biosynthetic process"/>
    <property type="evidence" value="ECO:0007669"/>
    <property type="project" value="UniProtKB-KW"/>
</dbReference>
<evidence type="ECO:0000256" key="7">
    <source>
        <dbReference type="ARBA" id="ARBA00023141"/>
    </source>
</evidence>
<dbReference type="PANTHER" id="PTHR21225">
    <property type="entry name" value="PHOSPHO-2-DEHYDRO-3-DEOXYHEPTONATE ALDOLASE DAHP SYNTHETASE"/>
    <property type="match status" value="1"/>
</dbReference>
<evidence type="ECO:0000256" key="5">
    <source>
        <dbReference type="ARBA" id="ARBA00022605"/>
    </source>
</evidence>
<dbReference type="UniPathway" id="UPA00053">
    <property type="reaction ID" value="UER00084"/>
</dbReference>
<evidence type="ECO:0000256" key="10">
    <source>
        <dbReference type="ARBA" id="ARBA00032193"/>
    </source>
</evidence>
<sequence length="450" mass="49152">MAFLGLHLGNACATGSLYKKRKVVQQCFRQQPLALLITVFIFITAEVRLWTADPPRHYPEKATAAGETACGCFIFLNNIHPQERNNIMEKTYDIHVEKFVPLISPSQLKDRIPLSQASHETVVAGRRAIADILGGKDPRLLVVTGPCSIHDEKAALDYAARLKALGDRVNDTMLLVMRTYFEKPRTTVGWKGLINDPWLNGSYDIGTGLERARRLLVQITEMGVPTATEMLDSIVPQYIAGLVCWAAIGARTTESQTHREMASGLSMPVGFKNCTDGSLATAINAMIAARSSQSFLGIDPDGQACIVKTTGNPHAHIVLRGGTRPNYDTVSINEAVSMLSAKDLTRSILVDCSHDNSRKNHELQASVWQDVINQRIDGNKSIIGLMLESNLNAGNQKNTGDLAAMAYGVSITDACIDWETTEQLIISAHEQLSHANTAATDGGFHRYKVG</sequence>
<dbReference type="Gene3D" id="3.20.20.70">
    <property type="entry name" value="Aldolase class I"/>
    <property type="match status" value="1"/>
</dbReference>
<dbReference type="GO" id="GO:0008652">
    <property type="term" value="P:amino acid biosynthetic process"/>
    <property type="evidence" value="ECO:0007669"/>
    <property type="project" value="UniProtKB-KW"/>
</dbReference>
<feature type="domain" description="DAHP synthetase I/KDSA" evidence="12">
    <location>
        <begin position="128"/>
        <end position="424"/>
    </location>
</feature>